<reference evidence="1 2" key="1">
    <citation type="submission" date="2015-05" db="EMBL/GenBank/DDBJ databases">
        <title>Photobacterium galathea sp. nov.</title>
        <authorList>
            <person name="Machado H."/>
            <person name="Gram L."/>
        </authorList>
    </citation>
    <scope>NUCLEOTIDE SEQUENCE [LARGE SCALE GENOMIC DNA]</scope>
    <source>
        <strain evidence="1 2">DSM 25995</strain>
    </source>
</reference>
<accession>A0A0J1GQB9</accession>
<evidence type="ECO:0000313" key="2">
    <source>
        <dbReference type="Proteomes" id="UP000036426"/>
    </source>
</evidence>
<dbReference type="Proteomes" id="UP000036426">
    <property type="component" value="Unassembled WGS sequence"/>
</dbReference>
<organism evidence="1 2">
    <name type="scientific">Photobacterium aphoticum</name>
    <dbReference type="NCBI Taxonomy" id="754436"/>
    <lineage>
        <taxon>Bacteria</taxon>
        <taxon>Pseudomonadati</taxon>
        <taxon>Pseudomonadota</taxon>
        <taxon>Gammaproteobacteria</taxon>
        <taxon>Vibrionales</taxon>
        <taxon>Vibrionaceae</taxon>
        <taxon>Photobacterium</taxon>
    </lineage>
</organism>
<dbReference type="AlphaFoldDB" id="A0A0J1GQB9"/>
<comment type="caution">
    <text evidence="1">The sequence shown here is derived from an EMBL/GenBank/DDBJ whole genome shotgun (WGS) entry which is preliminary data.</text>
</comment>
<sequence>MGCGMEFVNLLNASDLMLQVYEKGTLIKSGVKTMYFIHNDTMHLASKISATRRLASIFEFAFSATDG</sequence>
<dbReference type="EMBL" id="LDOV01000010">
    <property type="protein sequence ID" value="KLV01960.1"/>
    <property type="molecule type" value="Genomic_DNA"/>
</dbReference>
<name>A0A0J1GQB9_9GAMM</name>
<evidence type="ECO:0000313" key="1">
    <source>
        <dbReference type="EMBL" id="KLV01960.1"/>
    </source>
</evidence>
<keyword evidence="2" id="KW-1185">Reference proteome</keyword>
<proteinExistence type="predicted"/>
<gene>
    <name evidence="1" type="ORF">ABT58_06110</name>
</gene>
<protein>
    <submittedName>
        <fullName evidence="1">Uncharacterized protein</fullName>
    </submittedName>
</protein>
<dbReference type="PATRIC" id="fig|754436.4.peg.1297"/>